<dbReference type="Proteomes" id="UP001174909">
    <property type="component" value="Unassembled WGS sequence"/>
</dbReference>
<comment type="subcellular location">
    <subcellularLocation>
        <location evidence="3 9">Nucleus</location>
    </subcellularLocation>
</comment>
<feature type="region of interest" description="Disordered" evidence="10">
    <location>
        <begin position="332"/>
        <end position="443"/>
    </location>
</feature>
<dbReference type="InterPro" id="IPR035538">
    <property type="entry name" value="Cyclophilin_PPIL4"/>
</dbReference>
<dbReference type="PROSITE" id="PS50072">
    <property type="entry name" value="CSA_PPIASE_2"/>
    <property type="match status" value="1"/>
</dbReference>
<dbReference type="FunFam" id="2.40.100.10:FF:000015">
    <property type="entry name" value="Peptidyl-prolyl cis-trans isomerase"/>
    <property type="match status" value="1"/>
</dbReference>
<dbReference type="GO" id="GO:0003755">
    <property type="term" value="F:peptidyl-prolyl cis-trans isomerase activity"/>
    <property type="evidence" value="ECO:0007669"/>
    <property type="project" value="UniProtKB-UniRule"/>
</dbReference>
<dbReference type="PANTHER" id="PTHR45843">
    <property type="entry name" value="PEPTIDYL-PROLYL CIS-TRANS ISOMERASE-LIKE 4"/>
    <property type="match status" value="1"/>
</dbReference>
<organism evidence="13 14">
    <name type="scientific">Geodia barretti</name>
    <name type="common">Barrett's horny sponge</name>
    <dbReference type="NCBI Taxonomy" id="519541"/>
    <lineage>
        <taxon>Eukaryota</taxon>
        <taxon>Metazoa</taxon>
        <taxon>Porifera</taxon>
        <taxon>Demospongiae</taxon>
        <taxon>Heteroscleromorpha</taxon>
        <taxon>Tetractinellida</taxon>
        <taxon>Astrophorina</taxon>
        <taxon>Geodiidae</taxon>
        <taxon>Geodia</taxon>
    </lineage>
</organism>
<feature type="domain" description="RRM" evidence="12">
    <location>
        <begin position="240"/>
        <end position="318"/>
    </location>
</feature>
<evidence type="ECO:0000313" key="13">
    <source>
        <dbReference type="EMBL" id="CAI8008743.1"/>
    </source>
</evidence>
<dbReference type="CDD" id="cd12235">
    <property type="entry name" value="RRM_PPIL4"/>
    <property type="match status" value="1"/>
</dbReference>
<keyword evidence="4 8" id="KW-0694">RNA-binding</keyword>
<dbReference type="AlphaFoldDB" id="A0AA35RC52"/>
<dbReference type="PANTHER" id="PTHR45843:SF1">
    <property type="entry name" value="PEPTIDYL-PROLYL CIS-TRANS ISOMERASE-LIKE 4"/>
    <property type="match status" value="1"/>
</dbReference>
<feature type="compositionally biased region" description="Basic residues" evidence="10">
    <location>
        <begin position="430"/>
        <end position="443"/>
    </location>
</feature>
<dbReference type="InterPro" id="IPR035979">
    <property type="entry name" value="RBD_domain_sf"/>
</dbReference>
<sequence length="443" mass="50690">MAVLVETSLGDIVIDLYTEERPRCSLNFLKLCKIKFYNFCLFHSVQRDFIAQSGDPVGGGQGGRSIWGRVRGEEYNMFEAEVSPRLKHKKLGTVSMVDNGSGLHGSQFFITLRENLSYLDGKHTVFGEVAEGFDVLSKINEAYCDKDGHPFQDIRIYHTVILDDPFPDLEGIVAPERSPSPPKEVTDSNRIGAEEDIDDFKGKSEEEVRVIMGQKEAQANAQILEMVGDIPDADAKPPENVLFVCKLNPATTAEDLEIIFSRFGAILTCEVIKDQKTGDSLQYAFIEFENEEDCIKAYFKMDNVLIDDRRIHVDFCQSLAKVKGVRHRKLSSEKESLADRFAPKSQTKGDGYEMVFDVEGGSRRAKRSRGGEREGERRGREERGRETRREGGGREREKGGRREKEKGDRRERKEEKRQRSRSRSRERDGHHKHRHRNRSRDRR</sequence>
<dbReference type="Pfam" id="PF00160">
    <property type="entry name" value="Pro_isomerase"/>
    <property type="match status" value="1"/>
</dbReference>
<comment type="function">
    <text evidence="2 9">PPIases accelerate the folding of proteins. It catalyzes the cis-trans isomerization of proline imidic peptide bonds in oligopeptides.</text>
</comment>
<reference evidence="13" key="1">
    <citation type="submission" date="2023-03" db="EMBL/GenBank/DDBJ databases">
        <authorList>
            <person name="Steffen K."/>
            <person name="Cardenas P."/>
        </authorList>
    </citation>
    <scope>NUCLEOTIDE SEQUENCE</scope>
</reference>
<name>A0AA35RC52_GEOBA</name>
<feature type="domain" description="PPIase cyclophilin-type" evidence="11">
    <location>
        <begin position="6"/>
        <end position="161"/>
    </location>
</feature>
<proteinExistence type="inferred from homology"/>
<evidence type="ECO:0000256" key="6">
    <source>
        <dbReference type="ARBA" id="ARBA00023235"/>
    </source>
</evidence>
<evidence type="ECO:0000259" key="12">
    <source>
        <dbReference type="PROSITE" id="PS50102"/>
    </source>
</evidence>
<evidence type="ECO:0000256" key="5">
    <source>
        <dbReference type="ARBA" id="ARBA00023110"/>
    </source>
</evidence>
<keyword evidence="6 9" id="KW-0413">Isomerase</keyword>
<dbReference type="PROSITE" id="PS50102">
    <property type="entry name" value="RRM"/>
    <property type="match status" value="1"/>
</dbReference>
<comment type="similarity">
    <text evidence="9">Belongs to the cyclophilin-type PPIase family. PPIL4 subfamily.</text>
</comment>
<dbReference type="InterPro" id="IPR002130">
    <property type="entry name" value="Cyclophilin-type_PPIase_dom"/>
</dbReference>
<dbReference type="Gene3D" id="2.40.100.10">
    <property type="entry name" value="Cyclophilin-like"/>
    <property type="match status" value="1"/>
</dbReference>
<dbReference type="Gene3D" id="3.30.70.330">
    <property type="match status" value="1"/>
</dbReference>
<protein>
    <recommendedName>
        <fullName evidence="9">Peptidyl-prolyl cis-trans isomerase</fullName>
        <shortName evidence="9">PPIase</shortName>
        <ecNumber evidence="9">5.2.1.8</ecNumber>
    </recommendedName>
</protein>
<dbReference type="InterPro" id="IPR035542">
    <property type="entry name" value="CRIP"/>
</dbReference>
<keyword evidence="14" id="KW-1185">Reference proteome</keyword>
<dbReference type="InterPro" id="IPR000504">
    <property type="entry name" value="RRM_dom"/>
</dbReference>
<evidence type="ECO:0000256" key="8">
    <source>
        <dbReference type="PROSITE-ProRule" id="PRU00176"/>
    </source>
</evidence>
<dbReference type="PRINTS" id="PR00153">
    <property type="entry name" value="CSAPPISMRASE"/>
</dbReference>
<evidence type="ECO:0000313" key="14">
    <source>
        <dbReference type="Proteomes" id="UP001174909"/>
    </source>
</evidence>
<dbReference type="SUPFAM" id="SSF50891">
    <property type="entry name" value="Cyclophilin-like"/>
    <property type="match status" value="1"/>
</dbReference>
<evidence type="ECO:0000256" key="2">
    <source>
        <dbReference type="ARBA" id="ARBA00002388"/>
    </source>
</evidence>
<dbReference type="GO" id="GO:0005634">
    <property type="term" value="C:nucleus"/>
    <property type="evidence" value="ECO:0007669"/>
    <property type="project" value="UniProtKB-SubCell"/>
</dbReference>
<dbReference type="SMART" id="SM00360">
    <property type="entry name" value="RRM"/>
    <property type="match status" value="1"/>
</dbReference>
<evidence type="ECO:0000256" key="1">
    <source>
        <dbReference type="ARBA" id="ARBA00000971"/>
    </source>
</evidence>
<evidence type="ECO:0000256" key="7">
    <source>
        <dbReference type="ARBA" id="ARBA00023242"/>
    </source>
</evidence>
<gene>
    <name evidence="13" type="ORF">GBAR_LOCUS5956</name>
</gene>
<keyword evidence="7 9" id="KW-0539">Nucleus</keyword>
<evidence type="ECO:0000256" key="4">
    <source>
        <dbReference type="ARBA" id="ARBA00022884"/>
    </source>
</evidence>
<dbReference type="SUPFAM" id="SSF54928">
    <property type="entry name" value="RNA-binding domain, RBD"/>
    <property type="match status" value="1"/>
</dbReference>
<comment type="caution">
    <text evidence="13">The sequence shown here is derived from an EMBL/GenBank/DDBJ whole genome shotgun (WGS) entry which is preliminary data.</text>
</comment>
<dbReference type="EMBL" id="CASHTH010000889">
    <property type="protein sequence ID" value="CAI8008743.1"/>
    <property type="molecule type" value="Genomic_DNA"/>
</dbReference>
<feature type="compositionally biased region" description="Basic and acidic residues" evidence="10">
    <location>
        <begin position="369"/>
        <end position="429"/>
    </location>
</feature>
<dbReference type="InterPro" id="IPR029000">
    <property type="entry name" value="Cyclophilin-like_dom_sf"/>
</dbReference>
<evidence type="ECO:0000256" key="3">
    <source>
        <dbReference type="ARBA" id="ARBA00004123"/>
    </source>
</evidence>
<feature type="compositionally biased region" description="Basic and acidic residues" evidence="10">
    <location>
        <begin position="332"/>
        <end position="342"/>
    </location>
</feature>
<evidence type="ECO:0000259" key="11">
    <source>
        <dbReference type="PROSITE" id="PS50072"/>
    </source>
</evidence>
<dbReference type="InterPro" id="IPR012677">
    <property type="entry name" value="Nucleotide-bd_a/b_plait_sf"/>
</dbReference>
<dbReference type="Pfam" id="PF00076">
    <property type="entry name" value="RRM_1"/>
    <property type="match status" value="1"/>
</dbReference>
<keyword evidence="5 9" id="KW-0697">Rotamase</keyword>
<evidence type="ECO:0000256" key="10">
    <source>
        <dbReference type="SAM" id="MobiDB-lite"/>
    </source>
</evidence>
<accession>A0AA35RC52</accession>
<dbReference type="EC" id="5.2.1.8" evidence="9"/>
<dbReference type="FunFam" id="3.30.70.330:FF:000287">
    <property type="entry name" value="Peptidyl-prolyl cis-trans isomerase"/>
    <property type="match status" value="1"/>
</dbReference>
<dbReference type="CDD" id="cd01921">
    <property type="entry name" value="cyclophilin_RRM"/>
    <property type="match status" value="1"/>
</dbReference>
<evidence type="ECO:0000256" key="9">
    <source>
        <dbReference type="RuleBase" id="RU365081"/>
    </source>
</evidence>
<comment type="catalytic activity">
    <reaction evidence="1 9">
        <text>[protein]-peptidylproline (omega=180) = [protein]-peptidylproline (omega=0)</text>
        <dbReference type="Rhea" id="RHEA:16237"/>
        <dbReference type="Rhea" id="RHEA-COMP:10747"/>
        <dbReference type="Rhea" id="RHEA-COMP:10748"/>
        <dbReference type="ChEBI" id="CHEBI:83833"/>
        <dbReference type="ChEBI" id="CHEBI:83834"/>
        <dbReference type="EC" id="5.2.1.8"/>
    </reaction>
</comment>
<dbReference type="GO" id="GO:0003723">
    <property type="term" value="F:RNA binding"/>
    <property type="evidence" value="ECO:0007669"/>
    <property type="project" value="UniProtKB-UniRule"/>
</dbReference>